<organism evidence="2 3">
    <name type="scientific">Exophiala mesophila</name>
    <name type="common">Black yeast-like fungus</name>
    <dbReference type="NCBI Taxonomy" id="212818"/>
    <lineage>
        <taxon>Eukaryota</taxon>
        <taxon>Fungi</taxon>
        <taxon>Dikarya</taxon>
        <taxon>Ascomycota</taxon>
        <taxon>Pezizomycotina</taxon>
        <taxon>Eurotiomycetes</taxon>
        <taxon>Chaetothyriomycetidae</taxon>
        <taxon>Chaetothyriales</taxon>
        <taxon>Herpotrichiellaceae</taxon>
        <taxon>Exophiala</taxon>
    </lineage>
</organism>
<feature type="domain" description="SnoaL-like" evidence="1">
    <location>
        <begin position="17"/>
        <end position="130"/>
    </location>
</feature>
<comment type="caution">
    <text evidence="2">The sequence shown here is derived from an EMBL/GenBank/DDBJ whole genome shotgun (WGS) entry which is preliminary data.</text>
</comment>
<sequence>MVDLNQPGSIERTVALLEIQTILNSYAVMARDKVDFTKLATACFRQDGFFRLPNGHAVKPIEMSAVVQDGEANYIRHHITGIDIHFESETQARTIAQFIAVTDQAVPDHWGHWEDIFTRSEDGAWLIFDRTLVIDGQDPKGWFAAKYVPAA</sequence>
<evidence type="ECO:0000313" key="2">
    <source>
        <dbReference type="EMBL" id="RVX65814.1"/>
    </source>
</evidence>
<protein>
    <recommendedName>
        <fullName evidence="1">SnoaL-like domain-containing protein</fullName>
    </recommendedName>
</protein>
<dbReference type="EMBL" id="NAJM01000078">
    <property type="protein sequence ID" value="RVX65814.1"/>
    <property type="molecule type" value="Genomic_DNA"/>
</dbReference>
<dbReference type="Proteomes" id="UP000288859">
    <property type="component" value="Unassembled WGS sequence"/>
</dbReference>
<dbReference type="InterPro" id="IPR032710">
    <property type="entry name" value="NTF2-like_dom_sf"/>
</dbReference>
<dbReference type="OrthoDB" id="4119873at2759"/>
<dbReference type="AlphaFoldDB" id="A0A438MQD1"/>
<dbReference type="InterPro" id="IPR037401">
    <property type="entry name" value="SnoaL-like"/>
</dbReference>
<dbReference type="Gene3D" id="3.10.450.50">
    <property type="match status" value="1"/>
</dbReference>
<dbReference type="SUPFAM" id="SSF54427">
    <property type="entry name" value="NTF2-like"/>
    <property type="match status" value="1"/>
</dbReference>
<proteinExistence type="predicted"/>
<reference evidence="2 3" key="1">
    <citation type="submission" date="2017-03" db="EMBL/GenBank/DDBJ databases">
        <title>Genomes of endolithic fungi from Antarctica.</title>
        <authorList>
            <person name="Coleine C."/>
            <person name="Masonjones S."/>
            <person name="Stajich J.E."/>
        </authorList>
    </citation>
    <scope>NUCLEOTIDE SEQUENCE [LARGE SCALE GENOMIC DNA]</scope>
    <source>
        <strain evidence="2 3">CCFEE 6314</strain>
    </source>
</reference>
<accession>A0A438MQD1</accession>
<evidence type="ECO:0000259" key="1">
    <source>
        <dbReference type="Pfam" id="PF13577"/>
    </source>
</evidence>
<dbReference type="Pfam" id="PF13577">
    <property type="entry name" value="SnoaL_4"/>
    <property type="match status" value="1"/>
</dbReference>
<name>A0A438MQD1_EXOME</name>
<evidence type="ECO:0000313" key="3">
    <source>
        <dbReference type="Proteomes" id="UP000288859"/>
    </source>
</evidence>
<gene>
    <name evidence="2" type="ORF">B0A52_10330</name>
</gene>